<reference evidence="2 5" key="1">
    <citation type="submission" date="2015-09" db="EMBL/GenBank/DDBJ databases">
        <authorList>
            <consortium name="Pathogen Informatics"/>
        </authorList>
    </citation>
    <scope>NUCLEOTIDE SEQUENCE [LARGE SCALE GENOMIC DNA]</scope>
    <source>
        <strain evidence="2 5">2789STDY5608854</strain>
    </source>
</reference>
<gene>
    <name evidence="2" type="ORF">ERS852411_02333</name>
    <name evidence="3" type="ORF">PND83_21475</name>
    <name evidence="4" type="ORF">PNE06_21110</name>
</gene>
<dbReference type="Pfam" id="PF14194">
    <property type="entry name" value="Cys_rich_VLP"/>
    <property type="match status" value="1"/>
</dbReference>
<evidence type="ECO:0000313" key="3">
    <source>
        <dbReference type="EMBL" id="MDB7908557.1"/>
    </source>
</evidence>
<evidence type="ECO:0000259" key="1">
    <source>
        <dbReference type="Pfam" id="PF14194"/>
    </source>
</evidence>
<organism evidence="2 5">
    <name type="scientific">Flavonifractor plautii</name>
    <name type="common">Fusobacterium plautii</name>
    <dbReference type="NCBI Taxonomy" id="292800"/>
    <lineage>
        <taxon>Bacteria</taxon>
        <taxon>Bacillati</taxon>
        <taxon>Bacillota</taxon>
        <taxon>Clostridia</taxon>
        <taxon>Eubacteriales</taxon>
        <taxon>Oscillospiraceae</taxon>
        <taxon>Flavonifractor</taxon>
    </lineage>
</organism>
<accession>A0A174IT04</accession>
<dbReference type="Proteomes" id="UP001211006">
    <property type="component" value="Unassembled WGS sequence"/>
</dbReference>
<name>A0A174IT04_FLAPL</name>
<feature type="domain" description="Cysteine-rich VLP" evidence="1">
    <location>
        <begin position="8"/>
        <end position="64"/>
    </location>
</feature>
<evidence type="ECO:0000313" key="2">
    <source>
        <dbReference type="EMBL" id="CUO88717.1"/>
    </source>
</evidence>
<dbReference type="InterPro" id="IPR025973">
    <property type="entry name" value="Cys_rich_VLP_dom"/>
</dbReference>
<reference evidence="3" key="2">
    <citation type="submission" date="2023-01" db="EMBL/GenBank/DDBJ databases">
        <title>Human gut microbiome strain richness.</title>
        <authorList>
            <person name="Chen-Liaw A."/>
        </authorList>
    </citation>
    <scope>NUCLEOTIDE SEQUENCE</scope>
    <source>
        <strain evidence="4">1001287st1_F4_1001285I_161205</strain>
        <strain evidence="3">2225st1_A6_2225SCRN_200828</strain>
    </source>
</reference>
<dbReference type="Proteomes" id="UP001211173">
    <property type="component" value="Unassembled WGS sequence"/>
</dbReference>
<dbReference type="EMBL" id="JAQLWV010000048">
    <property type="protein sequence ID" value="MDB7935590.1"/>
    <property type="molecule type" value="Genomic_DNA"/>
</dbReference>
<dbReference type="AlphaFoldDB" id="A0A174IT04"/>
<dbReference type="RefSeq" id="WP_024724741.1">
    <property type="nucleotide sequence ID" value="NZ_BAABZG010000001.1"/>
</dbReference>
<dbReference type="EMBL" id="JAQLWO010000037">
    <property type="protein sequence ID" value="MDB7908557.1"/>
    <property type="molecule type" value="Genomic_DNA"/>
</dbReference>
<protein>
    <submittedName>
        <fullName evidence="3">Cysteine-rich VLP domain-containing protein</fullName>
    </submittedName>
</protein>
<proteinExistence type="predicted"/>
<evidence type="ECO:0000313" key="4">
    <source>
        <dbReference type="EMBL" id="MDB7935590.1"/>
    </source>
</evidence>
<sequence length="119" mass="13789">MNDPPRMTEAQLRRARRLIRSLCANCNGGNCLLLDDGYEPCPCPQMLTCSVLCRYFRAAVLPADRELQAEIMADSRRRCRECRRPFVPKAKNTLYCPECAARRTRRSKREWAARNKGRP</sequence>
<dbReference type="Proteomes" id="UP000095746">
    <property type="component" value="Unassembled WGS sequence"/>
</dbReference>
<evidence type="ECO:0000313" key="5">
    <source>
        <dbReference type="Proteomes" id="UP000095746"/>
    </source>
</evidence>
<dbReference type="EMBL" id="CYZT01000196">
    <property type="protein sequence ID" value="CUO88717.1"/>
    <property type="molecule type" value="Genomic_DNA"/>
</dbReference>